<evidence type="ECO:0000256" key="3">
    <source>
        <dbReference type="ARBA" id="ARBA00012759"/>
    </source>
</evidence>
<keyword evidence="5" id="KW-0479">Metal-binding</keyword>
<dbReference type="InterPro" id="IPR051346">
    <property type="entry name" value="OTU_Deubiquitinase"/>
</dbReference>
<evidence type="ECO:0000256" key="1">
    <source>
        <dbReference type="ARBA" id="ARBA00000707"/>
    </source>
</evidence>
<evidence type="ECO:0000256" key="7">
    <source>
        <dbReference type="ARBA" id="ARBA00022786"/>
    </source>
</evidence>
<evidence type="ECO:0000256" key="11">
    <source>
        <dbReference type="SAM" id="MobiDB-lite"/>
    </source>
</evidence>
<proteinExistence type="inferred from homology"/>
<dbReference type="GO" id="GO:0071947">
    <property type="term" value="P:protein deubiquitination involved in ubiquitin-dependent protein catabolic process"/>
    <property type="evidence" value="ECO:0007669"/>
    <property type="project" value="TreeGrafter"/>
</dbReference>
<dbReference type="AlphaFoldDB" id="A0AAV2T224"/>
<feature type="compositionally biased region" description="Low complexity" evidence="11">
    <location>
        <begin position="268"/>
        <end position="278"/>
    </location>
</feature>
<evidence type="ECO:0000259" key="12">
    <source>
        <dbReference type="Pfam" id="PF02338"/>
    </source>
</evidence>
<dbReference type="Proteomes" id="UP001497525">
    <property type="component" value="Unassembled WGS sequence"/>
</dbReference>
<dbReference type="EC" id="3.4.19.12" evidence="3"/>
<dbReference type="InterPro" id="IPR003323">
    <property type="entry name" value="OTU_dom"/>
</dbReference>
<evidence type="ECO:0000256" key="6">
    <source>
        <dbReference type="ARBA" id="ARBA00022771"/>
    </source>
</evidence>
<evidence type="ECO:0000256" key="5">
    <source>
        <dbReference type="ARBA" id="ARBA00022723"/>
    </source>
</evidence>
<dbReference type="GO" id="GO:0004843">
    <property type="term" value="F:cysteine-type deubiquitinase activity"/>
    <property type="evidence" value="ECO:0007669"/>
    <property type="project" value="UniProtKB-EC"/>
</dbReference>
<organism evidence="13 14">
    <name type="scientific">Calicophoron daubneyi</name>
    <name type="common">Rumen fluke</name>
    <name type="synonym">Paramphistomum daubneyi</name>
    <dbReference type="NCBI Taxonomy" id="300641"/>
    <lineage>
        <taxon>Eukaryota</taxon>
        <taxon>Metazoa</taxon>
        <taxon>Spiralia</taxon>
        <taxon>Lophotrochozoa</taxon>
        <taxon>Platyhelminthes</taxon>
        <taxon>Trematoda</taxon>
        <taxon>Digenea</taxon>
        <taxon>Plagiorchiida</taxon>
        <taxon>Pronocephalata</taxon>
        <taxon>Paramphistomoidea</taxon>
        <taxon>Paramphistomidae</taxon>
        <taxon>Calicophoron</taxon>
    </lineage>
</organism>
<accession>A0AAV2T224</accession>
<evidence type="ECO:0000256" key="9">
    <source>
        <dbReference type="ARBA" id="ARBA00022807"/>
    </source>
</evidence>
<gene>
    <name evidence="13" type="ORF">CDAUBV1_LOCUS1520</name>
</gene>
<dbReference type="GO" id="GO:0008270">
    <property type="term" value="F:zinc ion binding"/>
    <property type="evidence" value="ECO:0007669"/>
    <property type="project" value="UniProtKB-KW"/>
</dbReference>
<feature type="compositionally biased region" description="Low complexity" evidence="11">
    <location>
        <begin position="132"/>
        <end position="148"/>
    </location>
</feature>
<dbReference type="PANTHER" id="PTHR13367">
    <property type="entry name" value="UBIQUITIN THIOESTERASE"/>
    <property type="match status" value="1"/>
</dbReference>
<feature type="region of interest" description="Disordered" evidence="11">
    <location>
        <begin position="255"/>
        <end position="295"/>
    </location>
</feature>
<dbReference type="Pfam" id="PF02338">
    <property type="entry name" value="OTU"/>
    <property type="match status" value="1"/>
</dbReference>
<evidence type="ECO:0000256" key="8">
    <source>
        <dbReference type="ARBA" id="ARBA00022801"/>
    </source>
</evidence>
<evidence type="ECO:0000256" key="4">
    <source>
        <dbReference type="ARBA" id="ARBA00022670"/>
    </source>
</evidence>
<keyword evidence="10" id="KW-0862">Zinc</keyword>
<dbReference type="PANTHER" id="PTHR13367:SF28">
    <property type="entry name" value="UBIQUITIN THIOESTERASE ZRANB1"/>
    <property type="match status" value="1"/>
</dbReference>
<feature type="domain" description="OTU" evidence="12">
    <location>
        <begin position="19"/>
        <end position="84"/>
    </location>
</feature>
<comment type="catalytic activity">
    <reaction evidence="1">
        <text>Thiol-dependent hydrolysis of ester, thioester, amide, peptide and isopeptide bonds formed by the C-terminal Gly of ubiquitin (a 76-residue protein attached to proteins as an intracellular targeting signal).</text>
        <dbReference type="EC" id="3.4.19.12"/>
    </reaction>
</comment>
<evidence type="ECO:0000256" key="2">
    <source>
        <dbReference type="ARBA" id="ARBA00005865"/>
    </source>
</evidence>
<comment type="caution">
    <text evidence="13">The sequence shown here is derived from an EMBL/GenBank/DDBJ whole genome shotgun (WGS) entry which is preliminary data.</text>
</comment>
<keyword evidence="7" id="KW-0833">Ubl conjugation pathway</keyword>
<reference evidence="13" key="1">
    <citation type="submission" date="2024-06" db="EMBL/GenBank/DDBJ databases">
        <authorList>
            <person name="Liu X."/>
            <person name="Lenzi L."/>
            <person name="Haldenby T S."/>
            <person name="Uol C."/>
        </authorList>
    </citation>
    <scope>NUCLEOTIDE SEQUENCE</scope>
</reference>
<name>A0AAV2T224_CALDB</name>
<feature type="compositionally biased region" description="Low complexity" evidence="11">
    <location>
        <begin position="107"/>
        <end position="120"/>
    </location>
</feature>
<dbReference type="GO" id="GO:0070530">
    <property type="term" value="F:K63-linked polyubiquitin modification-dependent protein binding"/>
    <property type="evidence" value="ECO:0007669"/>
    <property type="project" value="TreeGrafter"/>
</dbReference>
<evidence type="ECO:0000313" key="14">
    <source>
        <dbReference type="Proteomes" id="UP001497525"/>
    </source>
</evidence>
<feature type="compositionally biased region" description="Basic and acidic residues" evidence="11">
    <location>
        <begin position="280"/>
        <end position="295"/>
    </location>
</feature>
<keyword evidence="6" id="KW-0863">Zinc-finger</keyword>
<keyword evidence="4" id="KW-0645">Protease</keyword>
<evidence type="ECO:0000256" key="10">
    <source>
        <dbReference type="ARBA" id="ARBA00022833"/>
    </source>
</evidence>
<feature type="region of interest" description="Disordered" evidence="11">
    <location>
        <begin position="95"/>
        <end position="148"/>
    </location>
</feature>
<evidence type="ECO:0000313" key="13">
    <source>
        <dbReference type="EMBL" id="CAL5130081.1"/>
    </source>
</evidence>
<keyword evidence="8" id="KW-0378">Hydrolase</keyword>
<dbReference type="GO" id="GO:0005634">
    <property type="term" value="C:nucleus"/>
    <property type="evidence" value="ECO:0007669"/>
    <property type="project" value="TreeGrafter"/>
</dbReference>
<dbReference type="EMBL" id="CAXLJL010000057">
    <property type="protein sequence ID" value="CAL5130081.1"/>
    <property type="molecule type" value="Genomic_DNA"/>
</dbReference>
<protein>
    <recommendedName>
        <fullName evidence="3">ubiquitinyl hydrolase 1</fullName>
        <ecNumber evidence="3">3.4.19.12</ecNumber>
    </recommendedName>
</protein>
<dbReference type="GO" id="GO:0005737">
    <property type="term" value="C:cytoplasm"/>
    <property type="evidence" value="ECO:0007669"/>
    <property type="project" value="TreeGrafter"/>
</dbReference>
<sequence length="295" mass="32206">MGARALSCPQTAGTNGGALEQIHIFALSHILRRPIIVYGVKYIKNYRDEPIGIANFQGIYIPLLWERNFCSPNPIVLGYTRGHFTALVPMEPQPISIDGQVSPSANSSPFTSPRIASSSSSRKHSPTPPDDSTAVCVTTPVSSPSTESQLMSVSESLLSSNTTSTTLQNSFIYLPLVDRQGGLLPIHFTTEKEANLSQTLLRDWLDVVSTPRGLPLARLRLGPRHPLVDRMTEEWLDSYRSLARFSVPTTSFPSGSLMINPSRDSEKSSSSSSLCSESDVIEKPEPSECHHKPAS</sequence>
<keyword evidence="9" id="KW-0788">Thiol protease</keyword>
<comment type="similarity">
    <text evidence="2">Belongs to the peptidase C64 family.</text>
</comment>